<evidence type="ECO:0000256" key="8">
    <source>
        <dbReference type="RuleBase" id="RU361233"/>
    </source>
</evidence>
<evidence type="ECO:0000256" key="2">
    <source>
        <dbReference type="ARBA" id="ARBA00007651"/>
    </source>
</evidence>
<dbReference type="Gramene" id="ONK66374">
    <property type="protein sequence ID" value="ONK66374"/>
    <property type="gene ID" value="A4U43_C06F7100"/>
</dbReference>
<dbReference type="InterPro" id="IPR006459">
    <property type="entry name" value="CASP/CASPL"/>
</dbReference>
<keyword evidence="12" id="KW-1185">Reference proteome</keyword>
<dbReference type="GO" id="GO:0005886">
    <property type="term" value="C:plasma membrane"/>
    <property type="evidence" value="ECO:0007669"/>
    <property type="project" value="UniProtKB-SubCell"/>
</dbReference>
<keyword evidence="9" id="KW-0732">Signal</keyword>
<keyword evidence="7 8" id="KW-0472">Membrane</keyword>
<keyword evidence="4 8" id="KW-1003">Cell membrane</keyword>
<gene>
    <name evidence="11" type="ORF">A4U43_C06F7100</name>
</gene>
<dbReference type="EMBL" id="CM007386">
    <property type="protein sequence ID" value="ONK66374.1"/>
    <property type="molecule type" value="Genomic_DNA"/>
</dbReference>
<evidence type="ECO:0000256" key="6">
    <source>
        <dbReference type="ARBA" id="ARBA00022989"/>
    </source>
</evidence>
<evidence type="ECO:0000256" key="4">
    <source>
        <dbReference type="ARBA" id="ARBA00022475"/>
    </source>
</evidence>
<dbReference type="Pfam" id="PF04535">
    <property type="entry name" value="CASP_dom"/>
    <property type="match status" value="1"/>
</dbReference>
<comment type="similarity">
    <text evidence="2 8">Belongs to the Casparian strip membrane proteins (CASP) family.</text>
</comment>
<evidence type="ECO:0000259" key="10">
    <source>
        <dbReference type="Pfam" id="PF04535"/>
    </source>
</evidence>
<feature type="domain" description="Casparian strip membrane protein" evidence="10">
    <location>
        <begin position="7"/>
        <end position="90"/>
    </location>
</feature>
<evidence type="ECO:0000256" key="9">
    <source>
        <dbReference type="SAM" id="SignalP"/>
    </source>
</evidence>
<feature type="transmembrane region" description="Helical" evidence="8">
    <location>
        <begin position="47"/>
        <end position="64"/>
    </location>
</feature>
<protein>
    <recommendedName>
        <fullName evidence="8">CASP-like protein</fullName>
    </recommendedName>
</protein>
<evidence type="ECO:0000313" key="12">
    <source>
        <dbReference type="Proteomes" id="UP000243459"/>
    </source>
</evidence>
<dbReference type="OMA" id="WKTSVIK"/>
<evidence type="ECO:0000256" key="7">
    <source>
        <dbReference type="ARBA" id="ARBA00023136"/>
    </source>
</evidence>
<comment type="subcellular location">
    <subcellularLocation>
        <location evidence="1 8">Cell membrane</location>
        <topology evidence="1 8">Multi-pass membrane protein</topology>
    </subcellularLocation>
</comment>
<feature type="signal peptide" evidence="9">
    <location>
        <begin position="1"/>
        <end position="23"/>
    </location>
</feature>
<sequence length="119" mass="13070">MAKASKVCTLVLRLLAFAATATANETTAFLNITLEAKFQYTPAFKFFVVANAIGAVYSFCTLFIPPTNYLSRLVLASDMVITLLLTASVSKLERKAIDIQGGCQSVARWKTSVIKLWDR</sequence>
<keyword evidence="5 8" id="KW-0812">Transmembrane</keyword>
<proteinExistence type="inferred from homology"/>
<dbReference type="AlphaFoldDB" id="A0A5P1EKR8"/>
<comment type="caution">
    <text evidence="8">Lacks conserved residue(s) required for the propagation of feature annotation.</text>
</comment>
<comment type="subunit">
    <text evidence="3 8">Homodimer and heterodimers.</text>
</comment>
<evidence type="ECO:0000256" key="1">
    <source>
        <dbReference type="ARBA" id="ARBA00004651"/>
    </source>
</evidence>
<evidence type="ECO:0000256" key="3">
    <source>
        <dbReference type="ARBA" id="ARBA00011489"/>
    </source>
</evidence>
<accession>A0A5P1EKR8</accession>
<evidence type="ECO:0000256" key="5">
    <source>
        <dbReference type="ARBA" id="ARBA00022692"/>
    </source>
</evidence>
<dbReference type="Proteomes" id="UP000243459">
    <property type="component" value="Chromosome 6"/>
</dbReference>
<feature type="chain" id="PRO_5024397877" description="CASP-like protein" evidence="9">
    <location>
        <begin position="24"/>
        <end position="119"/>
    </location>
</feature>
<evidence type="ECO:0000313" key="11">
    <source>
        <dbReference type="EMBL" id="ONK66374.1"/>
    </source>
</evidence>
<dbReference type="NCBIfam" id="TIGR01569">
    <property type="entry name" value="A_tha_TIGR01569"/>
    <property type="match status" value="1"/>
</dbReference>
<name>A0A5P1EKR8_ASPOF</name>
<keyword evidence="6 8" id="KW-1133">Transmembrane helix</keyword>
<dbReference type="InterPro" id="IPR006702">
    <property type="entry name" value="CASP_dom"/>
</dbReference>
<organism evidence="11 12">
    <name type="scientific">Asparagus officinalis</name>
    <name type="common">Garden asparagus</name>
    <dbReference type="NCBI Taxonomy" id="4686"/>
    <lineage>
        <taxon>Eukaryota</taxon>
        <taxon>Viridiplantae</taxon>
        <taxon>Streptophyta</taxon>
        <taxon>Embryophyta</taxon>
        <taxon>Tracheophyta</taxon>
        <taxon>Spermatophyta</taxon>
        <taxon>Magnoliopsida</taxon>
        <taxon>Liliopsida</taxon>
        <taxon>Asparagales</taxon>
        <taxon>Asparagaceae</taxon>
        <taxon>Asparagoideae</taxon>
        <taxon>Asparagus</taxon>
    </lineage>
</organism>
<reference evidence="12" key="1">
    <citation type="journal article" date="2017" name="Nat. Commun.">
        <title>The asparagus genome sheds light on the origin and evolution of a young Y chromosome.</title>
        <authorList>
            <person name="Harkess A."/>
            <person name="Zhou J."/>
            <person name="Xu C."/>
            <person name="Bowers J.E."/>
            <person name="Van der Hulst R."/>
            <person name="Ayyampalayam S."/>
            <person name="Mercati F."/>
            <person name="Riccardi P."/>
            <person name="McKain M.R."/>
            <person name="Kakrana A."/>
            <person name="Tang H."/>
            <person name="Ray J."/>
            <person name="Groenendijk J."/>
            <person name="Arikit S."/>
            <person name="Mathioni S.M."/>
            <person name="Nakano M."/>
            <person name="Shan H."/>
            <person name="Telgmann-Rauber A."/>
            <person name="Kanno A."/>
            <person name="Yue Z."/>
            <person name="Chen H."/>
            <person name="Li W."/>
            <person name="Chen Y."/>
            <person name="Xu X."/>
            <person name="Zhang Y."/>
            <person name="Luo S."/>
            <person name="Chen H."/>
            <person name="Gao J."/>
            <person name="Mao Z."/>
            <person name="Pires J.C."/>
            <person name="Luo M."/>
            <person name="Kudrna D."/>
            <person name="Wing R.A."/>
            <person name="Meyers B.C."/>
            <person name="Yi K."/>
            <person name="Kong H."/>
            <person name="Lavrijsen P."/>
            <person name="Sunseri F."/>
            <person name="Falavigna A."/>
            <person name="Ye Y."/>
            <person name="Leebens-Mack J.H."/>
            <person name="Chen G."/>
        </authorList>
    </citation>
    <scope>NUCLEOTIDE SEQUENCE [LARGE SCALE GENOMIC DNA]</scope>
    <source>
        <strain evidence="12">cv. DH0086</strain>
    </source>
</reference>